<name>A0A429X9G6_SIMTE</name>
<dbReference type="Proteomes" id="UP000287296">
    <property type="component" value="Unassembled WGS sequence"/>
</dbReference>
<proteinExistence type="predicted"/>
<dbReference type="RefSeq" id="WP_120117259.1">
    <property type="nucleotide sequence ID" value="NZ_QYTW02000006.1"/>
</dbReference>
<sequence>MPNYFLEHDFTHTLNGMVRNFNKNKKITLGLNSKANNAGGRADDFVVQLQIDTKSNYGFITVATASFPRNGSKTVTFDYLPKVAPHRLRFEKSTDGVRVTGTGLIYN</sequence>
<gene>
    <name evidence="1" type="ORF">D5F11_008510</name>
</gene>
<protein>
    <submittedName>
        <fullName evidence="1">Uncharacterized protein</fullName>
    </submittedName>
</protein>
<organism evidence="1 2">
    <name type="scientific">Siminovitchia terrae</name>
    <name type="common">Bacillus terrae</name>
    <dbReference type="NCBI Taxonomy" id="1914933"/>
    <lineage>
        <taxon>Bacteria</taxon>
        <taxon>Bacillati</taxon>
        <taxon>Bacillota</taxon>
        <taxon>Bacilli</taxon>
        <taxon>Bacillales</taxon>
        <taxon>Bacillaceae</taxon>
        <taxon>Siminovitchia</taxon>
    </lineage>
</organism>
<comment type="caution">
    <text evidence="1">The sequence shown here is derived from an EMBL/GenBank/DDBJ whole genome shotgun (WGS) entry which is preliminary data.</text>
</comment>
<dbReference type="EMBL" id="QYTW02000006">
    <property type="protein sequence ID" value="RST60097.1"/>
    <property type="molecule type" value="Genomic_DNA"/>
</dbReference>
<evidence type="ECO:0000313" key="2">
    <source>
        <dbReference type="Proteomes" id="UP000287296"/>
    </source>
</evidence>
<accession>A0A429X9G6</accession>
<dbReference type="OrthoDB" id="9860738at2"/>
<evidence type="ECO:0000313" key="1">
    <source>
        <dbReference type="EMBL" id="RST60097.1"/>
    </source>
</evidence>
<reference evidence="1 2" key="1">
    <citation type="submission" date="2018-12" db="EMBL/GenBank/DDBJ databases">
        <authorList>
            <person name="Sun L."/>
            <person name="Chen Z."/>
        </authorList>
    </citation>
    <scope>NUCLEOTIDE SEQUENCE [LARGE SCALE GENOMIC DNA]</scope>
    <source>
        <strain evidence="1 2">LMG 29736</strain>
    </source>
</reference>
<dbReference type="AlphaFoldDB" id="A0A429X9G6"/>